<keyword evidence="3" id="KW-1185">Reference proteome</keyword>
<evidence type="ECO:0000256" key="1">
    <source>
        <dbReference type="SAM" id="Phobius"/>
    </source>
</evidence>
<organism evidence="2 3">
    <name type="scientific">Diversispora epigaea</name>
    <dbReference type="NCBI Taxonomy" id="1348612"/>
    <lineage>
        <taxon>Eukaryota</taxon>
        <taxon>Fungi</taxon>
        <taxon>Fungi incertae sedis</taxon>
        <taxon>Mucoromycota</taxon>
        <taxon>Glomeromycotina</taxon>
        <taxon>Glomeromycetes</taxon>
        <taxon>Diversisporales</taxon>
        <taxon>Diversisporaceae</taxon>
        <taxon>Diversispora</taxon>
    </lineage>
</organism>
<evidence type="ECO:0000313" key="3">
    <source>
        <dbReference type="Proteomes" id="UP000266861"/>
    </source>
</evidence>
<dbReference type="Proteomes" id="UP000266861">
    <property type="component" value="Unassembled WGS sequence"/>
</dbReference>
<keyword evidence="1" id="KW-0812">Transmembrane</keyword>
<keyword evidence="1" id="KW-0472">Membrane</keyword>
<accession>A0A397GC76</accession>
<sequence>MNICQYNNVSSIRRKLQQSSIMNSPQSPPQNSFKNVSSISTTTCNDYKIMNVGMYVVSHDIVLACFHSDNLYNSSESEFSKEVCIIYFDFIIIIIIIIIISIVII</sequence>
<keyword evidence="1" id="KW-1133">Transmembrane helix</keyword>
<dbReference type="EMBL" id="PQFF01000493">
    <property type="protein sequence ID" value="RHZ47238.1"/>
    <property type="molecule type" value="Genomic_DNA"/>
</dbReference>
<evidence type="ECO:0000313" key="2">
    <source>
        <dbReference type="EMBL" id="RHZ47238.1"/>
    </source>
</evidence>
<feature type="transmembrane region" description="Helical" evidence="1">
    <location>
        <begin position="84"/>
        <end position="104"/>
    </location>
</feature>
<protein>
    <submittedName>
        <fullName evidence="2">Uncharacterized protein</fullName>
    </submittedName>
</protein>
<proteinExistence type="predicted"/>
<dbReference type="AlphaFoldDB" id="A0A397GC76"/>
<comment type="caution">
    <text evidence="2">The sequence shown here is derived from an EMBL/GenBank/DDBJ whole genome shotgun (WGS) entry which is preliminary data.</text>
</comment>
<gene>
    <name evidence="2" type="ORF">Glove_586g24</name>
</gene>
<name>A0A397GC76_9GLOM</name>
<reference evidence="2 3" key="1">
    <citation type="submission" date="2018-08" db="EMBL/GenBank/DDBJ databases">
        <title>Genome and evolution of the arbuscular mycorrhizal fungus Diversispora epigaea (formerly Glomus versiforme) and its bacterial endosymbionts.</title>
        <authorList>
            <person name="Sun X."/>
            <person name="Fei Z."/>
            <person name="Harrison M."/>
        </authorList>
    </citation>
    <scope>NUCLEOTIDE SEQUENCE [LARGE SCALE GENOMIC DNA]</scope>
    <source>
        <strain evidence="2 3">IT104</strain>
    </source>
</reference>
<dbReference type="OrthoDB" id="2162994at2759"/>